<reference evidence="2" key="1">
    <citation type="journal article" date="2022" name="Mol. Ecol. Resour.">
        <title>The genomes of chicory, endive, great burdock and yacon provide insights into Asteraceae palaeo-polyploidization history and plant inulin production.</title>
        <authorList>
            <person name="Fan W."/>
            <person name="Wang S."/>
            <person name="Wang H."/>
            <person name="Wang A."/>
            <person name="Jiang F."/>
            <person name="Liu H."/>
            <person name="Zhao H."/>
            <person name="Xu D."/>
            <person name="Zhang Y."/>
        </authorList>
    </citation>
    <scope>NUCLEOTIDE SEQUENCE [LARGE SCALE GENOMIC DNA]</scope>
    <source>
        <strain evidence="2">cv. Punajuju</strain>
    </source>
</reference>
<accession>A0ACB9ALT9</accession>
<name>A0ACB9ALT9_CICIN</name>
<reference evidence="1 2" key="2">
    <citation type="journal article" date="2022" name="Mol. Ecol. Resour.">
        <title>The genomes of chicory, endive, great burdock and yacon provide insights into Asteraceae paleo-polyploidization history and plant inulin production.</title>
        <authorList>
            <person name="Fan W."/>
            <person name="Wang S."/>
            <person name="Wang H."/>
            <person name="Wang A."/>
            <person name="Jiang F."/>
            <person name="Liu H."/>
            <person name="Zhao H."/>
            <person name="Xu D."/>
            <person name="Zhang Y."/>
        </authorList>
    </citation>
    <scope>NUCLEOTIDE SEQUENCE [LARGE SCALE GENOMIC DNA]</scope>
    <source>
        <strain evidence="2">cv. Punajuju</strain>
        <tissue evidence="1">Leaves</tissue>
    </source>
</reference>
<organism evidence="1 2">
    <name type="scientific">Cichorium intybus</name>
    <name type="common">Chicory</name>
    <dbReference type="NCBI Taxonomy" id="13427"/>
    <lineage>
        <taxon>Eukaryota</taxon>
        <taxon>Viridiplantae</taxon>
        <taxon>Streptophyta</taxon>
        <taxon>Embryophyta</taxon>
        <taxon>Tracheophyta</taxon>
        <taxon>Spermatophyta</taxon>
        <taxon>Magnoliopsida</taxon>
        <taxon>eudicotyledons</taxon>
        <taxon>Gunneridae</taxon>
        <taxon>Pentapetalae</taxon>
        <taxon>asterids</taxon>
        <taxon>campanulids</taxon>
        <taxon>Asterales</taxon>
        <taxon>Asteraceae</taxon>
        <taxon>Cichorioideae</taxon>
        <taxon>Cichorieae</taxon>
        <taxon>Cichoriinae</taxon>
        <taxon>Cichorium</taxon>
    </lineage>
</organism>
<sequence length="217" mass="25107">MENFFLIFKEFNRKFYRELVLNSKKGNLIIELFYWVKLMIVLCRATPWKKAPELLLGAKEYSTTIDMWSLGCIMVELLPKQLLFNGKTEFDQLDKATQHAQDRRARRVMKSPHPLEEQRRKELQQAKFGTGTLCPSTLILRNTLCRFIVFFTSFSAFLHTPLETPMQTTLPVQTPLPGIAPTPLPWTMDNYNIPTNYPSFILFTATTISLVEPKAPS</sequence>
<dbReference type="Proteomes" id="UP001055811">
    <property type="component" value="Linkage Group LG07"/>
</dbReference>
<comment type="caution">
    <text evidence="1">The sequence shown here is derived from an EMBL/GenBank/DDBJ whole genome shotgun (WGS) entry which is preliminary data.</text>
</comment>
<proteinExistence type="predicted"/>
<evidence type="ECO:0000313" key="2">
    <source>
        <dbReference type="Proteomes" id="UP001055811"/>
    </source>
</evidence>
<protein>
    <submittedName>
        <fullName evidence="1">Uncharacterized protein</fullName>
    </submittedName>
</protein>
<evidence type="ECO:0000313" key="1">
    <source>
        <dbReference type="EMBL" id="KAI3710931.1"/>
    </source>
</evidence>
<keyword evidence="2" id="KW-1185">Reference proteome</keyword>
<gene>
    <name evidence="1" type="ORF">L2E82_40727</name>
</gene>
<dbReference type="EMBL" id="CM042015">
    <property type="protein sequence ID" value="KAI3710931.1"/>
    <property type="molecule type" value="Genomic_DNA"/>
</dbReference>